<evidence type="ECO:0000256" key="1">
    <source>
        <dbReference type="SAM" id="Coils"/>
    </source>
</evidence>
<evidence type="ECO:0000313" key="3">
    <source>
        <dbReference type="EMBL" id="PIZ61619.1"/>
    </source>
</evidence>
<feature type="compositionally biased region" description="Basic and acidic residues" evidence="2">
    <location>
        <begin position="458"/>
        <end position="471"/>
    </location>
</feature>
<feature type="coiled-coil region" evidence="1">
    <location>
        <begin position="978"/>
        <end position="1041"/>
    </location>
</feature>
<feature type="region of interest" description="Disordered" evidence="2">
    <location>
        <begin position="455"/>
        <end position="480"/>
    </location>
</feature>
<proteinExistence type="predicted"/>
<accession>A0A2M7TUY8</accession>
<keyword evidence="1" id="KW-0175">Coiled coil</keyword>
<gene>
    <name evidence="3" type="ORF">COY16_06315</name>
</gene>
<name>A0A2M7TUY8_9BACT</name>
<evidence type="ECO:0000313" key="4">
    <source>
        <dbReference type="Proteomes" id="UP000228503"/>
    </source>
</evidence>
<protein>
    <submittedName>
        <fullName evidence="3">Uncharacterized protein</fullName>
    </submittedName>
</protein>
<feature type="region of interest" description="Disordered" evidence="2">
    <location>
        <begin position="1"/>
        <end position="33"/>
    </location>
</feature>
<feature type="compositionally biased region" description="Polar residues" evidence="2">
    <location>
        <begin position="12"/>
        <end position="21"/>
    </location>
</feature>
<comment type="caution">
    <text evidence="3">The sequence shown here is derived from an EMBL/GenBank/DDBJ whole genome shotgun (WGS) entry which is preliminary data.</text>
</comment>
<dbReference type="Proteomes" id="UP000228503">
    <property type="component" value="Unassembled WGS sequence"/>
</dbReference>
<reference evidence="4" key="1">
    <citation type="submission" date="2017-09" db="EMBL/GenBank/DDBJ databases">
        <title>Depth-based differentiation of microbial function through sediment-hosted aquifers and enrichment of novel symbionts in the deep terrestrial subsurface.</title>
        <authorList>
            <person name="Probst A.J."/>
            <person name="Ladd B."/>
            <person name="Jarett J.K."/>
            <person name="Geller-Mcgrath D.E."/>
            <person name="Sieber C.M.K."/>
            <person name="Emerson J.B."/>
            <person name="Anantharaman K."/>
            <person name="Thomas B.C."/>
            <person name="Malmstrom R."/>
            <person name="Stieglmeier M."/>
            <person name="Klingl A."/>
            <person name="Woyke T."/>
            <person name="Ryan C.M."/>
            <person name="Banfield J.F."/>
        </authorList>
    </citation>
    <scope>NUCLEOTIDE SEQUENCE [LARGE SCALE GENOMIC DNA]</scope>
</reference>
<sequence>MSLVPQEVLNATVPTTSNKSSEGAKAGATSAGETAYSIRQNRLLNKVGPGLDRETGNVENMVGIPRVVHEQMVEQMGSHLQRLLDFKNNNPVSFYKLMALEAHQAESTLLDRAITNDQIDYDKLGKLLKEEGKGDGERTGIGWKVAMTAMEQVMTQQFYALGLSGVLRKGYGRGEKDSGARRKHGTQDIEVSLNIDDGWIRNLFKNTNVKGLAGMAGSMAAGGGIGALGAKLAGAASVLPFGIGGALVPPAVYGIYRGLRKGYHVDQKAFAQGLNMMQGQEDREFMVRAYGIDPGNFRVDNGNVVAEDTARYSSEQVSEVQKQLGDMVLLRLMTYQSWGVDLQNLDALPEQSFFTYAGDPDKVISRMEQNRSDHAHRINVRLRELVNGHPGGVMAANEAQLLRYKNQARIEVMGELVQELIKSEGPSKAEQRTGDMTLLGTVKTALQYDTDNIEESGEAAKKVSEEARERSAQLTTENKTLEASQRNITTVIEAENKRSQLLVEISKRFGNGKKFKSLAEVDVEIGRRNGLSKEKLTDLREKLATAEAAYDEQKAKGEQIDDFFDSCSQAYDTFVGVGLGQFGLSHDFLARSSLDTVLAKINQTYRVDSAVAVGPKRGWPSQENRDHRMQVLRVIAEAKAREREPLVGNSPLLDHVVGYLRLSSNDLRSMTPAELTLLGGAIPAGAGRLAGRLTNDESRTLLIQANSIFSERVRAWKEVVDLEKTWTVDHNENIESRLTNTNNQIQHLTSEHGKMTQAISEINEYRDVRKVNVVVEEVLKGNPEVYWEGVRKIEAIVTATDGTAYDLSPTSIQGMTFSQVMDRINQASANGVTGAWSNAVNADPENIMSVISYISEAQAKQNNKIANIDPELQTVLSSAFVNGNEAVLYNARSASSISKLINKNLNPVDRISDVVINRAITESRERFEIRKQALVGMLTQSMVNGFGVEQQIRAGNLHPPNESAKFATNAHLLFLSHSDELRTKYNQANAKLIEQNRRIGTELGLGRPATIGDVEVKLMTLTEEKNNLQKYNNEAETSLKTELDRISEYDTALSKLTAARREVGSTYGIDGDKVTTAELDKLVETHAANPIKALTDLRDELKKADEGIAVTSESAKTLRTEFATGIKVYGDITVGIDAALAAAGGVRLQEADLINEPLHEILSRINQAHGIPPNAVGWPEEENDQHKTEVMRAVVEARLRNENPHLIVAHVEFDQVTSPGLGLSEQDLLTLTPDQIKDKLTDAAARGVAGAAAAANLNIIGKAMKEAGRRFQVRTHAESVQNTIDANTRHIADQDTEAKTAVETLKDKRIFVETVVQLAGRQDTEIFPWVRSWAGPRGMARENQSYHPIRPTDETFTEAERFSGPAGARVRRILPGSYYALLNAMTGYQKLDADKRAERFEELVDHPQFSPDAIAEKMNTMLSLNLGTVGRPPLNLRNVFIMTQVALDGNRAAGIPRSMSPMQVHDGFEALIQDYVDRAKVMK</sequence>
<evidence type="ECO:0000256" key="2">
    <source>
        <dbReference type="SAM" id="MobiDB-lite"/>
    </source>
</evidence>
<organism evidence="3 4">
    <name type="scientific">Candidatus Roizmanbacteria bacterium CG_4_10_14_0_2_um_filter_39_13</name>
    <dbReference type="NCBI Taxonomy" id="1974825"/>
    <lineage>
        <taxon>Bacteria</taxon>
        <taxon>Candidatus Roizmaniibacteriota</taxon>
    </lineage>
</organism>
<dbReference type="EMBL" id="PFOB01000079">
    <property type="protein sequence ID" value="PIZ61619.1"/>
    <property type="molecule type" value="Genomic_DNA"/>
</dbReference>